<evidence type="ECO:0000313" key="2">
    <source>
        <dbReference type="EMBL" id="OGG59791.1"/>
    </source>
</evidence>
<feature type="transmembrane region" description="Helical" evidence="1">
    <location>
        <begin position="114"/>
        <end position="133"/>
    </location>
</feature>
<dbReference type="EMBL" id="MFLA01000016">
    <property type="protein sequence ID" value="OGG59791.1"/>
    <property type="molecule type" value="Genomic_DNA"/>
</dbReference>
<dbReference type="Proteomes" id="UP000176377">
    <property type="component" value="Unassembled WGS sequence"/>
</dbReference>
<gene>
    <name evidence="2" type="ORF">A2765_04355</name>
</gene>
<feature type="transmembrane region" description="Helical" evidence="1">
    <location>
        <begin position="82"/>
        <end position="102"/>
    </location>
</feature>
<accession>A0A1F6DEH1</accession>
<feature type="transmembrane region" description="Helical" evidence="1">
    <location>
        <begin position="165"/>
        <end position="181"/>
    </location>
</feature>
<name>A0A1F6DEH1_9BACT</name>
<keyword evidence="1" id="KW-1133">Transmembrane helix</keyword>
<reference evidence="2 3" key="1">
    <citation type="journal article" date="2016" name="Nat. Commun.">
        <title>Thousands of microbial genomes shed light on interconnected biogeochemical processes in an aquifer system.</title>
        <authorList>
            <person name="Anantharaman K."/>
            <person name="Brown C.T."/>
            <person name="Hug L.A."/>
            <person name="Sharon I."/>
            <person name="Castelle C.J."/>
            <person name="Probst A.J."/>
            <person name="Thomas B.C."/>
            <person name="Singh A."/>
            <person name="Wilkins M.J."/>
            <person name="Karaoz U."/>
            <person name="Brodie E.L."/>
            <person name="Williams K.H."/>
            <person name="Hubbard S.S."/>
            <person name="Banfield J.F."/>
        </authorList>
    </citation>
    <scope>NUCLEOTIDE SEQUENCE [LARGE SCALE GENOMIC DNA]</scope>
</reference>
<sequence>MLPSDERGITESSRPNMRTVLTILTSTRSLLTVLTLATFVFVLSVWLPNLRLLFLVWTDASVSFGDKIALPMSLLPSIATNFTLLSASYTIAIALLAGINAALTVHLIKTRRRIGGSAVIGASGIFAGAFGVGCAACGPLILTSLIGTVGGISVLAILPLRGGELGIIGVALLGYSMYLLAKQITKPLVCEPTSIEL</sequence>
<comment type="caution">
    <text evidence="2">The sequence shown here is derived from an EMBL/GenBank/DDBJ whole genome shotgun (WGS) entry which is preliminary data.</text>
</comment>
<proteinExistence type="predicted"/>
<feature type="transmembrane region" description="Helical" evidence="1">
    <location>
        <begin position="21"/>
        <end position="47"/>
    </location>
</feature>
<keyword evidence="1" id="KW-0812">Transmembrane</keyword>
<dbReference type="AlphaFoldDB" id="A0A1F6DEH1"/>
<organism evidence="2 3">
    <name type="scientific">Candidatus Kaiserbacteria bacterium RIFCSPHIGHO2_01_FULL_56_24</name>
    <dbReference type="NCBI Taxonomy" id="1798487"/>
    <lineage>
        <taxon>Bacteria</taxon>
        <taxon>Candidatus Kaiseribacteriota</taxon>
    </lineage>
</organism>
<evidence type="ECO:0000256" key="1">
    <source>
        <dbReference type="SAM" id="Phobius"/>
    </source>
</evidence>
<evidence type="ECO:0000313" key="3">
    <source>
        <dbReference type="Proteomes" id="UP000176377"/>
    </source>
</evidence>
<protein>
    <submittedName>
        <fullName evidence="2">Uncharacterized protein</fullName>
    </submittedName>
</protein>
<keyword evidence="1" id="KW-0472">Membrane</keyword>